<accession>A0A0D3KET7</accession>
<name>A0A0D3KET7_EMIH1</name>
<keyword evidence="3" id="KW-1185">Reference proteome</keyword>
<dbReference type="Proteomes" id="UP000013827">
    <property type="component" value="Unassembled WGS sequence"/>
</dbReference>
<sequence length="130" mass="14377">MRLLQARVAPARPFDMSRYGQRWVALRVAYIGTRYHGMQYAEGVETVEGVLFEALTKTRLIADRDSCGFSRGGRTDRGVSALGQVVALRVRSSVAADFSARFDATSRTCRGRCSAAEARRAEGWLRRACG</sequence>
<dbReference type="GO" id="GO:0005737">
    <property type="term" value="C:cytoplasm"/>
    <property type="evidence" value="ECO:0007669"/>
    <property type="project" value="TreeGrafter"/>
</dbReference>
<dbReference type="InterPro" id="IPR020094">
    <property type="entry name" value="TruA/RsuA/RluB/E/F_N"/>
</dbReference>
<dbReference type="RefSeq" id="XP_005786701.1">
    <property type="nucleotide sequence ID" value="XM_005786644.1"/>
</dbReference>
<dbReference type="GO" id="GO:0009982">
    <property type="term" value="F:pseudouridine synthase activity"/>
    <property type="evidence" value="ECO:0007669"/>
    <property type="project" value="InterPro"/>
</dbReference>
<dbReference type="STRING" id="2903.R1DGW3"/>
<dbReference type="PANTHER" id="PTHR11142">
    <property type="entry name" value="PSEUDOURIDYLATE SYNTHASE"/>
    <property type="match status" value="1"/>
</dbReference>
<dbReference type="InterPro" id="IPR020103">
    <property type="entry name" value="PsdUridine_synth_cat_dom_sf"/>
</dbReference>
<dbReference type="PaxDb" id="2903-EOD34272"/>
<keyword evidence="1" id="KW-0413">Isomerase</keyword>
<dbReference type="HOGENOM" id="CLU_1942065_0_0_1"/>
<dbReference type="SUPFAM" id="SSF55120">
    <property type="entry name" value="Pseudouridine synthase"/>
    <property type="match status" value="1"/>
</dbReference>
<reference evidence="3" key="1">
    <citation type="journal article" date="2013" name="Nature">
        <title>Pan genome of the phytoplankton Emiliania underpins its global distribution.</title>
        <authorList>
            <person name="Read B.A."/>
            <person name="Kegel J."/>
            <person name="Klute M.J."/>
            <person name="Kuo A."/>
            <person name="Lefebvre S.C."/>
            <person name="Maumus F."/>
            <person name="Mayer C."/>
            <person name="Miller J."/>
            <person name="Monier A."/>
            <person name="Salamov A."/>
            <person name="Young J."/>
            <person name="Aguilar M."/>
            <person name="Claverie J.M."/>
            <person name="Frickenhaus S."/>
            <person name="Gonzalez K."/>
            <person name="Herman E.K."/>
            <person name="Lin Y.C."/>
            <person name="Napier J."/>
            <person name="Ogata H."/>
            <person name="Sarno A.F."/>
            <person name="Shmutz J."/>
            <person name="Schroeder D."/>
            <person name="de Vargas C."/>
            <person name="Verret F."/>
            <person name="von Dassow P."/>
            <person name="Valentin K."/>
            <person name="Van de Peer Y."/>
            <person name="Wheeler G."/>
            <person name="Dacks J.B."/>
            <person name="Delwiche C.F."/>
            <person name="Dyhrman S.T."/>
            <person name="Glockner G."/>
            <person name="John U."/>
            <person name="Richards T."/>
            <person name="Worden A.Z."/>
            <person name="Zhang X."/>
            <person name="Grigoriev I.V."/>
            <person name="Allen A.E."/>
            <person name="Bidle K."/>
            <person name="Borodovsky M."/>
            <person name="Bowler C."/>
            <person name="Brownlee C."/>
            <person name="Cock J.M."/>
            <person name="Elias M."/>
            <person name="Gladyshev V.N."/>
            <person name="Groth M."/>
            <person name="Guda C."/>
            <person name="Hadaegh A."/>
            <person name="Iglesias-Rodriguez M.D."/>
            <person name="Jenkins J."/>
            <person name="Jones B.M."/>
            <person name="Lawson T."/>
            <person name="Leese F."/>
            <person name="Lindquist E."/>
            <person name="Lobanov A."/>
            <person name="Lomsadze A."/>
            <person name="Malik S.B."/>
            <person name="Marsh M.E."/>
            <person name="Mackinder L."/>
            <person name="Mock T."/>
            <person name="Mueller-Roeber B."/>
            <person name="Pagarete A."/>
            <person name="Parker M."/>
            <person name="Probert I."/>
            <person name="Quesneville H."/>
            <person name="Raines C."/>
            <person name="Rensing S.A."/>
            <person name="Riano-Pachon D.M."/>
            <person name="Richier S."/>
            <person name="Rokitta S."/>
            <person name="Shiraiwa Y."/>
            <person name="Soanes D.M."/>
            <person name="van der Giezen M."/>
            <person name="Wahlund T.M."/>
            <person name="Williams B."/>
            <person name="Wilson W."/>
            <person name="Wolfe G."/>
            <person name="Wurch L.L."/>
        </authorList>
    </citation>
    <scope>NUCLEOTIDE SEQUENCE</scope>
</reference>
<dbReference type="GeneID" id="17279543"/>
<dbReference type="EnsemblProtists" id="EOD34272">
    <property type="protein sequence ID" value="EOD34272"/>
    <property type="gene ID" value="EMIHUDRAFT_201974"/>
</dbReference>
<proteinExistence type="predicted"/>
<evidence type="ECO:0000313" key="3">
    <source>
        <dbReference type="Proteomes" id="UP000013827"/>
    </source>
</evidence>
<evidence type="ECO:0008006" key="4">
    <source>
        <dbReference type="Google" id="ProtNLM"/>
    </source>
</evidence>
<dbReference type="KEGG" id="ehx:EMIHUDRAFT_201974"/>
<protein>
    <recommendedName>
        <fullName evidence="4">tRNA pseudouridine synthase</fullName>
    </recommendedName>
</protein>
<dbReference type="GO" id="GO:0005634">
    <property type="term" value="C:nucleus"/>
    <property type="evidence" value="ECO:0007669"/>
    <property type="project" value="TreeGrafter"/>
</dbReference>
<dbReference type="Gene3D" id="3.30.70.580">
    <property type="entry name" value="Pseudouridine synthase I, catalytic domain, N-terminal subdomain"/>
    <property type="match status" value="1"/>
</dbReference>
<dbReference type="InterPro" id="IPR001406">
    <property type="entry name" value="PsdUridine_synth_TruA"/>
</dbReference>
<dbReference type="GO" id="GO:1990481">
    <property type="term" value="P:mRNA pseudouridine synthesis"/>
    <property type="evidence" value="ECO:0007669"/>
    <property type="project" value="TreeGrafter"/>
</dbReference>
<organism evidence="2 3">
    <name type="scientific">Emiliania huxleyi (strain CCMP1516)</name>
    <dbReference type="NCBI Taxonomy" id="280463"/>
    <lineage>
        <taxon>Eukaryota</taxon>
        <taxon>Haptista</taxon>
        <taxon>Haptophyta</taxon>
        <taxon>Prymnesiophyceae</taxon>
        <taxon>Isochrysidales</taxon>
        <taxon>Noelaerhabdaceae</taxon>
        <taxon>Emiliania</taxon>
    </lineage>
</organism>
<reference evidence="2" key="2">
    <citation type="submission" date="2024-10" db="UniProtKB">
        <authorList>
            <consortium name="EnsemblProtists"/>
        </authorList>
    </citation>
    <scope>IDENTIFICATION</scope>
</reference>
<dbReference type="eggNOG" id="KOG2554">
    <property type="taxonomic scope" value="Eukaryota"/>
</dbReference>
<dbReference type="AlphaFoldDB" id="A0A0D3KET7"/>
<dbReference type="PANTHER" id="PTHR11142:SF5">
    <property type="entry name" value="TRNA PSEUDOURIDINE(38_39) SYNTHASE"/>
    <property type="match status" value="1"/>
</dbReference>
<evidence type="ECO:0000313" key="2">
    <source>
        <dbReference type="EnsemblProtists" id="EOD34272"/>
    </source>
</evidence>
<dbReference type="GO" id="GO:0031119">
    <property type="term" value="P:tRNA pseudouridine synthesis"/>
    <property type="evidence" value="ECO:0007669"/>
    <property type="project" value="TreeGrafter"/>
</dbReference>
<dbReference type="GO" id="GO:0003723">
    <property type="term" value="F:RNA binding"/>
    <property type="evidence" value="ECO:0007669"/>
    <property type="project" value="InterPro"/>
</dbReference>
<evidence type="ECO:0000256" key="1">
    <source>
        <dbReference type="ARBA" id="ARBA00023235"/>
    </source>
</evidence>